<feature type="transmembrane region" description="Helical" evidence="6">
    <location>
        <begin position="332"/>
        <end position="354"/>
    </location>
</feature>
<sequence length="628" mass="73573">MRRSCATSSANSVDITRPPYYRKPHQYYKPKHMLQEEFPNAADVSGSGLRLFDYYKTAEMVHQLPTIKEKIDFVSPYERPWTRAERTWRRDWHPSLMSPRKAWGLPLVPAYFDCLEYYKYITKTRIQVGSLDEYYKALVPPTASYEKAMIESLSSILCSTRFDSEEERVSAIITSLMDEAVQSIAHNVARLSDYRMAYDVQSESFWIRAGFMFLYDEKQLGSHEVTRNIRNTSKFIGDDRRKLGELAFVFRDRLASQLRSREPPAPLFSLESNKAIQPVFDDNVNINEDVLFSPKVMNFWPDVEPLWQCPGYFAESDSIIIIIIMRLRRVLLTYYPLFLTVFVVFFNEYLIYFIKIGSSCDWPCSDSRCVNDGLKLFFIADTHLLGKRKGHWLDKLRREWQMYRSYQSARILLHPDAVFFLGDIMDEGQWANKDLFEEYSDRFFQLFGSDDDLPQVHVLAGNHDIAQIYERLAVIEQKVTRISHMLGEVTSDTMYCIFCNRDNHISDHCVLNIHRKYQVLGEKQLCSKCLKSYKDAEHIIPCMARCEKSIAKKLCVTKMTVHQTVKRYQELGTVKDRPRSERSRSVNTSRVRKVVMKRILRDNNESMWKMASDFSISPASTRIIIHLI</sequence>
<dbReference type="Proteomes" id="UP000095283">
    <property type="component" value="Unplaced"/>
</dbReference>
<dbReference type="InterPro" id="IPR029052">
    <property type="entry name" value="Metallo-depent_PP-like"/>
</dbReference>
<keyword evidence="8" id="KW-1185">Reference proteome</keyword>
<dbReference type="PANTHER" id="PTHR13014:SF3">
    <property type="entry name" value="LARGE RIBOSOMAL SUBUNIT PROTEIN ML65"/>
    <property type="match status" value="1"/>
</dbReference>
<accession>A0A1I7XF25</accession>
<evidence type="ECO:0000256" key="1">
    <source>
        <dbReference type="ARBA" id="ARBA00004123"/>
    </source>
</evidence>
<keyword evidence="6" id="KW-1133">Transmembrane helix</keyword>
<reference evidence="9" key="1">
    <citation type="submission" date="2016-11" db="UniProtKB">
        <authorList>
            <consortium name="WormBaseParasite"/>
        </authorList>
    </citation>
    <scope>IDENTIFICATION</scope>
</reference>
<dbReference type="SUPFAM" id="SSF46689">
    <property type="entry name" value="Homeodomain-like"/>
    <property type="match status" value="1"/>
</dbReference>
<evidence type="ECO:0000256" key="5">
    <source>
        <dbReference type="ARBA" id="ARBA00023274"/>
    </source>
</evidence>
<dbReference type="GO" id="GO:0006412">
    <property type="term" value="P:translation"/>
    <property type="evidence" value="ECO:0007669"/>
    <property type="project" value="InterPro"/>
</dbReference>
<dbReference type="Pfam" id="PF07147">
    <property type="entry name" value="PDCD9"/>
    <property type="match status" value="1"/>
</dbReference>
<evidence type="ECO:0000256" key="3">
    <source>
        <dbReference type="ARBA" id="ARBA00022980"/>
    </source>
</evidence>
<dbReference type="Pfam" id="PF00149">
    <property type="entry name" value="Metallophos"/>
    <property type="match status" value="1"/>
</dbReference>
<dbReference type="GO" id="GO:0005762">
    <property type="term" value="C:mitochondrial large ribosomal subunit"/>
    <property type="evidence" value="ECO:0007669"/>
    <property type="project" value="TreeGrafter"/>
</dbReference>
<feature type="domain" description="Calcineurin-like phosphoesterase" evidence="7">
    <location>
        <begin position="375"/>
        <end position="468"/>
    </location>
</feature>
<dbReference type="InterPro" id="IPR039982">
    <property type="entry name" value="Ribosomal_mL65"/>
</dbReference>
<evidence type="ECO:0000313" key="8">
    <source>
        <dbReference type="Proteomes" id="UP000095283"/>
    </source>
</evidence>
<dbReference type="Gene3D" id="3.60.21.10">
    <property type="match status" value="1"/>
</dbReference>
<dbReference type="GO" id="GO:0005634">
    <property type="term" value="C:nucleus"/>
    <property type="evidence" value="ECO:0007669"/>
    <property type="project" value="UniProtKB-SubCell"/>
</dbReference>
<evidence type="ECO:0000313" key="9">
    <source>
        <dbReference type="WBParaSite" id="Hba_16124"/>
    </source>
</evidence>
<dbReference type="InterPro" id="IPR010793">
    <property type="entry name" value="Ribosomal_mL37/mL65"/>
</dbReference>
<dbReference type="InterPro" id="IPR009057">
    <property type="entry name" value="Homeodomain-like_sf"/>
</dbReference>
<proteinExistence type="predicted"/>
<evidence type="ECO:0000256" key="2">
    <source>
        <dbReference type="ARBA" id="ARBA00004173"/>
    </source>
</evidence>
<keyword evidence="5" id="KW-0687">Ribonucleoprotein</keyword>
<evidence type="ECO:0000256" key="4">
    <source>
        <dbReference type="ARBA" id="ARBA00023128"/>
    </source>
</evidence>
<comment type="subcellular location">
    <subcellularLocation>
        <location evidence="2">Mitochondrion</location>
    </subcellularLocation>
    <subcellularLocation>
        <location evidence="1">Nucleus</location>
    </subcellularLocation>
</comment>
<keyword evidence="4" id="KW-0496">Mitochondrion</keyword>
<name>A0A1I7XF25_HETBA</name>
<evidence type="ECO:0000259" key="7">
    <source>
        <dbReference type="Pfam" id="PF00149"/>
    </source>
</evidence>
<dbReference type="GO" id="GO:0016787">
    <property type="term" value="F:hydrolase activity"/>
    <property type="evidence" value="ECO:0007669"/>
    <property type="project" value="InterPro"/>
</dbReference>
<protein>
    <submittedName>
        <fullName evidence="9">Metallophos domain-containing protein</fullName>
    </submittedName>
</protein>
<keyword evidence="6" id="KW-0472">Membrane</keyword>
<dbReference type="WBParaSite" id="Hba_16124">
    <property type="protein sequence ID" value="Hba_16124"/>
    <property type="gene ID" value="Hba_16124"/>
</dbReference>
<dbReference type="PANTHER" id="PTHR13014">
    <property type="entry name" value="MITOCHONDRIAL 28S RIBOSOMAL PROTEIN S30/P52 PRO-APOTOTIC PROTEIN"/>
    <property type="match status" value="1"/>
</dbReference>
<keyword evidence="6" id="KW-0812">Transmembrane</keyword>
<dbReference type="GO" id="GO:0003735">
    <property type="term" value="F:structural constituent of ribosome"/>
    <property type="evidence" value="ECO:0007669"/>
    <property type="project" value="InterPro"/>
</dbReference>
<keyword evidence="3" id="KW-0689">Ribosomal protein</keyword>
<evidence type="ECO:0000256" key="6">
    <source>
        <dbReference type="SAM" id="Phobius"/>
    </source>
</evidence>
<dbReference type="SUPFAM" id="SSF56300">
    <property type="entry name" value="Metallo-dependent phosphatases"/>
    <property type="match status" value="1"/>
</dbReference>
<dbReference type="AlphaFoldDB" id="A0A1I7XF25"/>
<dbReference type="InterPro" id="IPR004843">
    <property type="entry name" value="Calcineurin-like_PHP"/>
</dbReference>
<organism evidence="8 9">
    <name type="scientific">Heterorhabditis bacteriophora</name>
    <name type="common">Entomopathogenic nematode worm</name>
    <dbReference type="NCBI Taxonomy" id="37862"/>
    <lineage>
        <taxon>Eukaryota</taxon>
        <taxon>Metazoa</taxon>
        <taxon>Ecdysozoa</taxon>
        <taxon>Nematoda</taxon>
        <taxon>Chromadorea</taxon>
        <taxon>Rhabditida</taxon>
        <taxon>Rhabditina</taxon>
        <taxon>Rhabditomorpha</taxon>
        <taxon>Strongyloidea</taxon>
        <taxon>Heterorhabditidae</taxon>
        <taxon>Heterorhabditis</taxon>
    </lineage>
</organism>